<feature type="transmembrane region" description="Helical" evidence="10">
    <location>
        <begin position="183"/>
        <end position="202"/>
    </location>
</feature>
<feature type="transmembrane region" description="Helical" evidence="10">
    <location>
        <begin position="117"/>
        <end position="139"/>
    </location>
</feature>
<feature type="region of interest" description="Disordered" evidence="9">
    <location>
        <begin position="356"/>
        <end position="380"/>
    </location>
</feature>
<keyword evidence="3" id="KW-0813">Transport</keyword>
<evidence type="ECO:0000256" key="10">
    <source>
        <dbReference type="SAM" id="Phobius"/>
    </source>
</evidence>
<name>A0A9W7AKQ3_9STRA</name>
<dbReference type="Proteomes" id="UP001162640">
    <property type="component" value="Unassembled WGS sequence"/>
</dbReference>
<proteinExistence type="inferred from homology"/>
<organism evidence="12 13">
    <name type="scientific">Triparma laevis f. inornata</name>
    <dbReference type="NCBI Taxonomy" id="1714386"/>
    <lineage>
        <taxon>Eukaryota</taxon>
        <taxon>Sar</taxon>
        <taxon>Stramenopiles</taxon>
        <taxon>Ochrophyta</taxon>
        <taxon>Bolidophyceae</taxon>
        <taxon>Parmales</taxon>
        <taxon>Triparmaceae</taxon>
        <taxon>Triparma</taxon>
    </lineage>
</organism>
<evidence type="ECO:0000256" key="9">
    <source>
        <dbReference type="SAM" id="MobiDB-lite"/>
    </source>
</evidence>
<dbReference type="GO" id="GO:0061459">
    <property type="term" value="F:L-arginine transmembrane transporter activity"/>
    <property type="evidence" value="ECO:0007669"/>
    <property type="project" value="TreeGrafter"/>
</dbReference>
<keyword evidence="6" id="KW-0029">Amino-acid transport</keyword>
<comment type="similarity">
    <text evidence="2">Belongs to the amino acid/polyamine transporter 2 family.</text>
</comment>
<feature type="transmembrane region" description="Helical" evidence="10">
    <location>
        <begin position="419"/>
        <end position="443"/>
    </location>
</feature>
<evidence type="ECO:0000256" key="2">
    <source>
        <dbReference type="ARBA" id="ARBA00008066"/>
    </source>
</evidence>
<feature type="transmembrane region" description="Helical" evidence="10">
    <location>
        <begin position="51"/>
        <end position="75"/>
    </location>
</feature>
<comment type="subcellular location">
    <subcellularLocation>
        <location evidence="1">Vacuole membrane</location>
        <topology evidence="1">Multi-pass membrane protein</topology>
    </subcellularLocation>
</comment>
<evidence type="ECO:0000256" key="5">
    <source>
        <dbReference type="ARBA" id="ARBA00022692"/>
    </source>
</evidence>
<dbReference type="InterPro" id="IPR013057">
    <property type="entry name" value="AA_transpt_TM"/>
</dbReference>
<dbReference type="GO" id="GO:0005774">
    <property type="term" value="C:vacuolar membrane"/>
    <property type="evidence" value="ECO:0007669"/>
    <property type="project" value="UniProtKB-SubCell"/>
</dbReference>
<feature type="transmembrane region" description="Helical" evidence="10">
    <location>
        <begin position="393"/>
        <end position="413"/>
    </location>
</feature>
<evidence type="ECO:0000256" key="3">
    <source>
        <dbReference type="ARBA" id="ARBA00022448"/>
    </source>
</evidence>
<dbReference type="PANTHER" id="PTHR22950:SF678">
    <property type="entry name" value="VACUOLAR AMINO ACID TRANSPORTER 5-RELATED"/>
    <property type="match status" value="1"/>
</dbReference>
<protein>
    <recommendedName>
        <fullName evidence="11">Amino acid transporter transmembrane domain-containing protein</fullName>
    </recommendedName>
</protein>
<feature type="transmembrane region" description="Helical" evidence="10">
    <location>
        <begin position="314"/>
        <end position="332"/>
    </location>
</feature>
<evidence type="ECO:0000256" key="6">
    <source>
        <dbReference type="ARBA" id="ARBA00022970"/>
    </source>
</evidence>
<evidence type="ECO:0000256" key="8">
    <source>
        <dbReference type="ARBA" id="ARBA00023136"/>
    </source>
</evidence>
<dbReference type="GO" id="GO:0015189">
    <property type="term" value="F:L-lysine transmembrane transporter activity"/>
    <property type="evidence" value="ECO:0007669"/>
    <property type="project" value="TreeGrafter"/>
</dbReference>
<evidence type="ECO:0000256" key="7">
    <source>
        <dbReference type="ARBA" id="ARBA00022989"/>
    </source>
</evidence>
<dbReference type="GO" id="GO:0005302">
    <property type="term" value="F:L-tyrosine transmembrane transporter activity"/>
    <property type="evidence" value="ECO:0007669"/>
    <property type="project" value="TreeGrafter"/>
</dbReference>
<feature type="transmembrane region" description="Helical" evidence="10">
    <location>
        <begin position="160"/>
        <end position="177"/>
    </location>
</feature>
<dbReference type="GO" id="GO:0005290">
    <property type="term" value="F:L-histidine transmembrane transporter activity"/>
    <property type="evidence" value="ECO:0007669"/>
    <property type="project" value="TreeGrafter"/>
</dbReference>
<dbReference type="Pfam" id="PF01490">
    <property type="entry name" value="Aa_trans"/>
    <property type="match status" value="1"/>
</dbReference>
<evidence type="ECO:0000313" key="13">
    <source>
        <dbReference type="Proteomes" id="UP001162640"/>
    </source>
</evidence>
<accession>A0A9W7AKQ3</accession>
<comment type="caution">
    <text evidence="12">The sequence shown here is derived from an EMBL/GenBank/DDBJ whole genome shotgun (WGS) entry which is preliminary data.</text>
</comment>
<sequence>MEISKPMSYQPLSSLPTAVADGTSKAQQQPNASSLSCIANLTNTILGSGMLGLPFAFSAAGSITGTILLLIAATFSSNGLMLLSISATHVGITPSTPSSFYSVAQAAYPPSTALIDFAVAFKCFGVATGYLITVGDCMVDAMKFITGKDDGGLLVIQRQFWIVLASLLVASISFFRTLDALKYTSMVSVVFVLAMTVVIVLYSMGIEGMEACDNYAPTDDDLDAVCVGDKDKFTSFESTMSNLAVFVFSFTCHQNIFSVCNEIKDRTQAKVNTVIFTSIGAALLLYLMVAWAGFNTFGSSLQSDILLNYPQNALVTTMRIFVAFLVIFSYPLQLDPSRRCIITLINKLRKGNGDEDFTPVKDEEGGAGSKDSETDASINSKDLGGGEKALENVMFYGITIVFLVASFSLAMIVTSLGTILNVVGATGSTMVSYILPGVVYIKLFEGETGWRKRGAMLQVGVGCIIIPVALYFIFHTD</sequence>
<keyword evidence="7 10" id="KW-1133">Transmembrane helix</keyword>
<feature type="transmembrane region" description="Helical" evidence="10">
    <location>
        <begin position="274"/>
        <end position="294"/>
    </location>
</feature>
<evidence type="ECO:0000256" key="4">
    <source>
        <dbReference type="ARBA" id="ARBA00022554"/>
    </source>
</evidence>
<dbReference type="PANTHER" id="PTHR22950">
    <property type="entry name" value="AMINO ACID TRANSPORTER"/>
    <property type="match status" value="1"/>
</dbReference>
<feature type="domain" description="Amino acid transporter transmembrane" evidence="11">
    <location>
        <begin position="32"/>
        <end position="472"/>
    </location>
</feature>
<feature type="transmembrane region" description="Helical" evidence="10">
    <location>
        <begin position="455"/>
        <end position="474"/>
    </location>
</feature>
<dbReference type="EMBL" id="BLQM01000149">
    <property type="protein sequence ID" value="GMH69535.1"/>
    <property type="molecule type" value="Genomic_DNA"/>
</dbReference>
<dbReference type="GO" id="GO:0005313">
    <property type="term" value="F:L-glutamate transmembrane transporter activity"/>
    <property type="evidence" value="ECO:0007669"/>
    <property type="project" value="TreeGrafter"/>
</dbReference>
<keyword evidence="8 10" id="KW-0472">Membrane</keyword>
<evidence type="ECO:0000256" key="1">
    <source>
        <dbReference type="ARBA" id="ARBA00004128"/>
    </source>
</evidence>
<dbReference type="GO" id="GO:0015194">
    <property type="term" value="F:L-serine transmembrane transporter activity"/>
    <property type="evidence" value="ECO:0007669"/>
    <property type="project" value="TreeGrafter"/>
</dbReference>
<reference evidence="13" key="1">
    <citation type="journal article" date="2023" name="Commun. Biol.">
        <title>Genome analysis of Parmales, the sister group of diatoms, reveals the evolutionary specialization of diatoms from phago-mixotrophs to photoautotrophs.</title>
        <authorList>
            <person name="Ban H."/>
            <person name="Sato S."/>
            <person name="Yoshikawa S."/>
            <person name="Yamada K."/>
            <person name="Nakamura Y."/>
            <person name="Ichinomiya M."/>
            <person name="Sato N."/>
            <person name="Blanc-Mathieu R."/>
            <person name="Endo H."/>
            <person name="Kuwata A."/>
            <person name="Ogata H."/>
        </authorList>
    </citation>
    <scope>NUCLEOTIDE SEQUENCE [LARGE SCALE GENOMIC DNA]</scope>
</reference>
<evidence type="ECO:0000313" key="12">
    <source>
        <dbReference type="EMBL" id="GMH69535.1"/>
    </source>
</evidence>
<dbReference type="AlphaFoldDB" id="A0A9W7AKQ3"/>
<gene>
    <name evidence="12" type="ORF">TL16_g05182</name>
</gene>
<evidence type="ECO:0000259" key="11">
    <source>
        <dbReference type="Pfam" id="PF01490"/>
    </source>
</evidence>
<keyword evidence="5 10" id="KW-0812">Transmembrane</keyword>
<keyword evidence="4" id="KW-0926">Vacuole</keyword>